<dbReference type="HOGENOM" id="CLU_2671921_0_0_1"/>
<accession>A0A0C3BV67</accession>
<sequence>MAVSFITILTKQPLLILNQHPISNTSSSLASRTTTFGNSPLSTWSYIFWGHADLCQNPNRQDNYVRSNHPIQLTT</sequence>
<proteinExistence type="predicted"/>
<evidence type="ECO:0000313" key="2">
    <source>
        <dbReference type="Proteomes" id="UP000054166"/>
    </source>
</evidence>
<protein>
    <submittedName>
        <fullName evidence="1">Uncharacterized protein</fullName>
    </submittedName>
</protein>
<reference evidence="1 2" key="1">
    <citation type="submission" date="2014-04" db="EMBL/GenBank/DDBJ databases">
        <authorList>
            <consortium name="DOE Joint Genome Institute"/>
            <person name="Kuo A."/>
            <person name="Tarkka M."/>
            <person name="Buscot F."/>
            <person name="Kohler A."/>
            <person name="Nagy L.G."/>
            <person name="Floudas D."/>
            <person name="Copeland A."/>
            <person name="Barry K.W."/>
            <person name="Cichocki N."/>
            <person name="Veneault-Fourrey C."/>
            <person name="LaButti K."/>
            <person name="Lindquist E.A."/>
            <person name="Lipzen A."/>
            <person name="Lundell T."/>
            <person name="Morin E."/>
            <person name="Murat C."/>
            <person name="Sun H."/>
            <person name="Tunlid A."/>
            <person name="Henrissat B."/>
            <person name="Grigoriev I.V."/>
            <person name="Hibbett D.S."/>
            <person name="Martin F."/>
            <person name="Nordberg H.P."/>
            <person name="Cantor M.N."/>
            <person name="Hua S.X."/>
        </authorList>
    </citation>
    <scope>NUCLEOTIDE SEQUENCE [LARGE SCALE GENOMIC DNA]</scope>
    <source>
        <strain evidence="1 2">F 1598</strain>
    </source>
</reference>
<keyword evidence="2" id="KW-1185">Reference proteome</keyword>
<dbReference type="AlphaFoldDB" id="A0A0C3BV67"/>
<name>A0A0C3BV67_PILCF</name>
<dbReference type="InParanoid" id="A0A0C3BV67"/>
<organism evidence="1 2">
    <name type="scientific">Piloderma croceum (strain F 1598)</name>
    <dbReference type="NCBI Taxonomy" id="765440"/>
    <lineage>
        <taxon>Eukaryota</taxon>
        <taxon>Fungi</taxon>
        <taxon>Dikarya</taxon>
        <taxon>Basidiomycota</taxon>
        <taxon>Agaricomycotina</taxon>
        <taxon>Agaricomycetes</taxon>
        <taxon>Agaricomycetidae</taxon>
        <taxon>Atheliales</taxon>
        <taxon>Atheliaceae</taxon>
        <taxon>Piloderma</taxon>
    </lineage>
</organism>
<evidence type="ECO:0000313" key="1">
    <source>
        <dbReference type="EMBL" id="KIM81217.1"/>
    </source>
</evidence>
<gene>
    <name evidence="1" type="ORF">PILCRDRAFT_821670</name>
</gene>
<reference evidence="2" key="2">
    <citation type="submission" date="2015-01" db="EMBL/GenBank/DDBJ databases">
        <title>Evolutionary Origins and Diversification of the Mycorrhizal Mutualists.</title>
        <authorList>
            <consortium name="DOE Joint Genome Institute"/>
            <consortium name="Mycorrhizal Genomics Consortium"/>
            <person name="Kohler A."/>
            <person name="Kuo A."/>
            <person name="Nagy L.G."/>
            <person name="Floudas D."/>
            <person name="Copeland A."/>
            <person name="Barry K.W."/>
            <person name="Cichocki N."/>
            <person name="Veneault-Fourrey C."/>
            <person name="LaButti K."/>
            <person name="Lindquist E.A."/>
            <person name="Lipzen A."/>
            <person name="Lundell T."/>
            <person name="Morin E."/>
            <person name="Murat C."/>
            <person name="Riley R."/>
            <person name="Ohm R."/>
            <person name="Sun H."/>
            <person name="Tunlid A."/>
            <person name="Henrissat B."/>
            <person name="Grigoriev I.V."/>
            <person name="Hibbett D.S."/>
            <person name="Martin F."/>
        </authorList>
    </citation>
    <scope>NUCLEOTIDE SEQUENCE [LARGE SCALE GENOMIC DNA]</scope>
    <source>
        <strain evidence="2">F 1598</strain>
    </source>
</reference>
<dbReference type="Proteomes" id="UP000054166">
    <property type="component" value="Unassembled WGS sequence"/>
</dbReference>
<dbReference type="EMBL" id="KN833000">
    <property type="protein sequence ID" value="KIM81217.1"/>
    <property type="molecule type" value="Genomic_DNA"/>
</dbReference>